<protein>
    <submittedName>
        <fullName evidence="1">Uncharacterized protein</fullName>
    </submittedName>
</protein>
<organism evidence="1 2">
    <name type="scientific">Niabella drilacis (strain DSM 25811 / CCM 8410 / CCUG 62505 / LMG 26954 / E90)</name>
    <dbReference type="NCBI Taxonomy" id="1285928"/>
    <lineage>
        <taxon>Bacteria</taxon>
        <taxon>Pseudomonadati</taxon>
        <taxon>Bacteroidota</taxon>
        <taxon>Chitinophagia</taxon>
        <taxon>Chitinophagales</taxon>
        <taxon>Chitinophagaceae</taxon>
        <taxon>Niabella</taxon>
    </lineage>
</organism>
<keyword evidence="2" id="KW-1185">Reference proteome</keyword>
<evidence type="ECO:0000313" key="2">
    <source>
        <dbReference type="Proteomes" id="UP000198757"/>
    </source>
</evidence>
<evidence type="ECO:0000313" key="1">
    <source>
        <dbReference type="EMBL" id="SDD63816.1"/>
    </source>
</evidence>
<accession>A0A1G6WFH7</accession>
<dbReference type="EMBL" id="FMZO01000011">
    <property type="protein sequence ID" value="SDD63816.1"/>
    <property type="molecule type" value="Genomic_DNA"/>
</dbReference>
<reference evidence="2" key="1">
    <citation type="submission" date="2016-10" db="EMBL/GenBank/DDBJ databases">
        <authorList>
            <person name="Varghese N."/>
            <person name="Submissions S."/>
        </authorList>
    </citation>
    <scope>NUCLEOTIDE SEQUENCE [LARGE SCALE GENOMIC DNA]</scope>
    <source>
        <strain evidence="2">DSM 25811 / CCM 8410 / LMG 26954 / E90</strain>
    </source>
</reference>
<sequence>MHIAFNLSPTLQGLSAPSTSASQSATQRCKLCCRNNFANTRYGWQYSFMDKLRGKSPQGSGLPTPQQ</sequence>
<dbReference type="Proteomes" id="UP000198757">
    <property type="component" value="Unassembled WGS sequence"/>
</dbReference>
<dbReference type="STRING" id="1285928.SAMN04487894_11188"/>
<name>A0A1G6WFH7_NIADE</name>
<dbReference type="AlphaFoldDB" id="A0A1G6WFH7"/>
<proteinExistence type="predicted"/>
<gene>
    <name evidence="1" type="ORF">SAMN04487894_11188</name>
</gene>